<organism evidence="3 4">
    <name type="scientific">Dissulfurirhabdus thermomarina</name>
    <dbReference type="NCBI Taxonomy" id="1765737"/>
    <lineage>
        <taxon>Bacteria</taxon>
        <taxon>Deltaproteobacteria</taxon>
        <taxon>Dissulfurirhabdaceae</taxon>
        <taxon>Dissulfurirhabdus</taxon>
    </lineage>
</organism>
<dbReference type="SUPFAM" id="SSF56954">
    <property type="entry name" value="Outer membrane efflux proteins (OEP)"/>
    <property type="match status" value="1"/>
</dbReference>
<comment type="subcellular location">
    <subcellularLocation>
        <location evidence="2">Cell membrane</location>
        <topology evidence="2">Lipid-anchor</topology>
    </subcellularLocation>
</comment>
<dbReference type="Proteomes" id="UP000469346">
    <property type="component" value="Unassembled WGS sequence"/>
</dbReference>
<proteinExistence type="inferred from homology"/>
<evidence type="ECO:0000256" key="1">
    <source>
        <dbReference type="ARBA" id="ARBA00007613"/>
    </source>
</evidence>
<dbReference type="Gene3D" id="1.20.1600.10">
    <property type="entry name" value="Outer membrane efflux proteins (OEP)"/>
    <property type="match status" value="1"/>
</dbReference>
<dbReference type="PROSITE" id="PS51257">
    <property type="entry name" value="PROKAR_LIPOPROTEIN"/>
    <property type="match status" value="1"/>
</dbReference>
<dbReference type="Gene3D" id="2.20.200.10">
    <property type="entry name" value="Outer membrane efflux proteins (OEP)"/>
    <property type="match status" value="1"/>
</dbReference>
<dbReference type="EMBL" id="JAAGRR010000111">
    <property type="protein sequence ID" value="NDY43029.1"/>
    <property type="molecule type" value="Genomic_DNA"/>
</dbReference>
<reference evidence="3 4" key="1">
    <citation type="submission" date="2020-02" db="EMBL/GenBank/DDBJ databases">
        <title>Comparative genomics of sulfur disproportionating microorganisms.</title>
        <authorList>
            <person name="Ward L.M."/>
            <person name="Bertran E."/>
            <person name="Johnston D.T."/>
        </authorList>
    </citation>
    <scope>NUCLEOTIDE SEQUENCE [LARGE SCALE GENOMIC DNA]</scope>
    <source>
        <strain evidence="3 4">DSM 100025</strain>
    </source>
</reference>
<dbReference type="GO" id="GO:0015562">
    <property type="term" value="F:efflux transmembrane transporter activity"/>
    <property type="evidence" value="ECO:0007669"/>
    <property type="project" value="InterPro"/>
</dbReference>
<evidence type="ECO:0000313" key="3">
    <source>
        <dbReference type="EMBL" id="NDY43029.1"/>
    </source>
</evidence>
<comment type="caution">
    <text evidence="3">The sequence shown here is derived from an EMBL/GenBank/DDBJ whole genome shotgun (WGS) entry which is preliminary data.</text>
</comment>
<accession>A0A6N9TPD6</accession>
<protein>
    <submittedName>
        <fullName evidence="3">Efflux transporter outer membrane subunit</fullName>
    </submittedName>
</protein>
<dbReference type="RefSeq" id="WP_163299152.1">
    <property type="nucleotide sequence ID" value="NZ_JAAGRR010000111.1"/>
</dbReference>
<keyword evidence="2" id="KW-0812">Transmembrane</keyword>
<keyword evidence="2" id="KW-1134">Transmembrane beta strand</keyword>
<evidence type="ECO:0000313" key="4">
    <source>
        <dbReference type="Proteomes" id="UP000469346"/>
    </source>
</evidence>
<keyword evidence="2" id="KW-0449">Lipoprotein</keyword>
<dbReference type="GO" id="GO:0005886">
    <property type="term" value="C:plasma membrane"/>
    <property type="evidence" value="ECO:0007669"/>
    <property type="project" value="UniProtKB-SubCell"/>
</dbReference>
<keyword evidence="2" id="KW-0564">Palmitate</keyword>
<dbReference type="AlphaFoldDB" id="A0A6N9TPD6"/>
<dbReference type="InterPro" id="IPR010131">
    <property type="entry name" value="MdtP/NodT-like"/>
</dbReference>
<keyword evidence="2" id="KW-0472">Membrane</keyword>
<comment type="similarity">
    <text evidence="1 2">Belongs to the outer membrane factor (OMF) (TC 1.B.17) family.</text>
</comment>
<keyword evidence="4" id="KW-1185">Reference proteome</keyword>
<dbReference type="PANTHER" id="PTHR30203">
    <property type="entry name" value="OUTER MEMBRANE CATION EFFLUX PROTEIN"/>
    <property type="match status" value="1"/>
</dbReference>
<sequence length="485" mass="51484">MRAGDGAARWRGAAALCVLAAVAGLSGCARYGDRVPGAPVAVPAAYAEAGAAANATAARIGRWWERFGDPSLDALVAAALRHNPGLGQALARLRQAEARLRVAGAPLLPTLDASGELSRDKQTGFFGPTTGTNYRYSLAAGYELDLWGKLRNRRKAARFEAGAAREDAKALFLSLTYQVADLYFEARETAARHTLAERRAAVAAEILRRVEARYREGLVDAGEVYRARRDLAAAETARAALAAESAAARHALAVLTGRFPAQLEALPGGPLPAPPPLPAVGLPSDLLVRRPDIEAALLRIRARDAELGAAVADRFPSVNLLATLGESRVDYGAGAVTGPFWRLAADLALPLVDGGRRRAEAARSRAAVAEAFEAYREALLRAAREVEDALARERAEAGHAAAAERDWAAARLAADREANRYRAGLSDWLSLQQARLAALAAESDLAAARRAWLSARLGLVRALGGDWMDETLARAQGTEGDGEYR</sequence>
<name>A0A6N9TPD6_DISTH</name>
<dbReference type="InterPro" id="IPR003423">
    <property type="entry name" value="OMP_efflux"/>
</dbReference>
<dbReference type="NCBIfam" id="TIGR01845">
    <property type="entry name" value="outer_NodT"/>
    <property type="match status" value="1"/>
</dbReference>
<gene>
    <name evidence="3" type="ORF">G3N55_09265</name>
</gene>
<evidence type="ECO:0000256" key="2">
    <source>
        <dbReference type="RuleBase" id="RU362097"/>
    </source>
</evidence>
<dbReference type="Pfam" id="PF02321">
    <property type="entry name" value="OEP"/>
    <property type="match status" value="2"/>
</dbReference>